<dbReference type="PANTHER" id="PTHR12864">
    <property type="entry name" value="RAN BINDING PROTEIN 9-RELATED"/>
    <property type="match status" value="1"/>
</dbReference>
<comment type="caution">
    <text evidence="19">The sequence shown here is derived from an EMBL/GenBank/DDBJ whole genome shotgun (WGS) entry which is preliminary data.</text>
</comment>
<organism evidence="19 20">
    <name type="scientific">Orbilia blumenaviensis</name>
    <dbReference type="NCBI Taxonomy" id="1796055"/>
    <lineage>
        <taxon>Eukaryota</taxon>
        <taxon>Fungi</taxon>
        <taxon>Dikarya</taxon>
        <taxon>Ascomycota</taxon>
        <taxon>Pezizomycotina</taxon>
        <taxon>Orbiliomycetes</taxon>
        <taxon>Orbiliales</taxon>
        <taxon>Orbiliaceae</taxon>
        <taxon>Orbilia</taxon>
    </lineage>
</organism>
<evidence type="ECO:0000259" key="18">
    <source>
        <dbReference type="PROSITE" id="PS50188"/>
    </source>
</evidence>
<feature type="compositionally biased region" description="Basic residues" evidence="16">
    <location>
        <begin position="441"/>
        <end position="452"/>
    </location>
</feature>
<dbReference type="InterPro" id="IPR001870">
    <property type="entry name" value="B30.2/SPRY"/>
</dbReference>
<feature type="compositionally biased region" description="Low complexity" evidence="16">
    <location>
        <begin position="28"/>
        <end position="57"/>
    </location>
</feature>
<feature type="compositionally biased region" description="Acidic residues" evidence="16">
    <location>
        <begin position="491"/>
        <end position="500"/>
    </location>
</feature>
<dbReference type="InterPro" id="IPR050618">
    <property type="entry name" value="Ubq-SigPath_Reg"/>
</dbReference>
<feature type="domain" description="B30.2/SPRY" evidence="18">
    <location>
        <begin position="163"/>
        <end position="359"/>
    </location>
</feature>
<evidence type="ECO:0000256" key="5">
    <source>
        <dbReference type="ARBA" id="ARBA00017626"/>
    </source>
</evidence>
<dbReference type="InterPro" id="IPR043136">
    <property type="entry name" value="B30.2/SPRY_sf"/>
</dbReference>
<evidence type="ECO:0000256" key="6">
    <source>
        <dbReference type="ARBA" id="ARBA00022448"/>
    </source>
</evidence>
<keyword evidence="11" id="KW-0735">Signal-anchor</keyword>
<evidence type="ECO:0000256" key="1">
    <source>
        <dbReference type="ARBA" id="ARBA00004576"/>
    </source>
</evidence>
<evidence type="ECO:0000256" key="4">
    <source>
        <dbReference type="ARBA" id="ARBA00016528"/>
    </source>
</evidence>
<evidence type="ECO:0000313" key="20">
    <source>
        <dbReference type="Proteomes" id="UP001373714"/>
    </source>
</evidence>
<dbReference type="GO" id="GO:0010008">
    <property type="term" value="C:endosome membrane"/>
    <property type="evidence" value="ECO:0007669"/>
    <property type="project" value="UniProtKB-SubCell"/>
</dbReference>
<dbReference type="InterPro" id="IPR013320">
    <property type="entry name" value="ConA-like_dom_sf"/>
</dbReference>
<accession>A0AAV9URX2</accession>
<feature type="region of interest" description="Disordered" evidence="16">
    <location>
        <begin position="420"/>
        <end position="560"/>
    </location>
</feature>
<keyword evidence="9" id="KW-0967">Endosome</keyword>
<evidence type="ECO:0000256" key="12">
    <source>
        <dbReference type="ARBA" id="ARBA00022989"/>
    </source>
</evidence>
<keyword evidence="20" id="KW-1185">Reference proteome</keyword>
<dbReference type="Gene3D" id="2.60.120.920">
    <property type="match status" value="1"/>
</dbReference>
<evidence type="ECO:0000313" key="19">
    <source>
        <dbReference type="EMBL" id="KAK6346177.1"/>
    </source>
</evidence>
<keyword evidence="10" id="KW-0653">Protein transport</keyword>
<feature type="region of interest" description="Disordered" evidence="16">
    <location>
        <begin position="1"/>
        <end position="67"/>
    </location>
</feature>
<dbReference type="GO" id="GO:0005774">
    <property type="term" value="C:vacuolar membrane"/>
    <property type="evidence" value="ECO:0007669"/>
    <property type="project" value="UniProtKB-SubCell"/>
</dbReference>
<dbReference type="GO" id="GO:0015031">
    <property type="term" value="P:protein transport"/>
    <property type="evidence" value="ECO:0007669"/>
    <property type="project" value="UniProtKB-KW"/>
</dbReference>
<evidence type="ECO:0000256" key="7">
    <source>
        <dbReference type="ARBA" id="ARBA00022554"/>
    </source>
</evidence>
<feature type="compositionally biased region" description="Polar residues" evidence="16">
    <location>
        <begin position="513"/>
        <end position="529"/>
    </location>
</feature>
<dbReference type="Proteomes" id="UP001373714">
    <property type="component" value="Unassembled WGS sequence"/>
</dbReference>
<dbReference type="CDD" id="cd12910">
    <property type="entry name" value="SPRY_SSH4_like"/>
    <property type="match status" value="1"/>
</dbReference>
<evidence type="ECO:0000256" key="10">
    <source>
        <dbReference type="ARBA" id="ARBA00022927"/>
    </source>
</evidence>
<evidence type="ECO:0000256" key="15">
    <source>
        <dbReference type="ARBA" id="ARBA00025244"/>
    </source>
</evidence>
<comment type="subcellular location">
    <subcellularLocation>
        <location evidence="2">Endosome membrane</location>
        <topology evidence="2">Single-pass type II membrane protein</topology>
    </subcellularLocation>
    <subcellularLocation>
        <location evidence="1">Vacuole membrane</location>
        <topology evidence="1">Single-pass type II membrane protein</topology>
    </subcellularLocation>
</comment>
<keyword evidence="13 17" id="KW-0472">Membrane</keyword>
<evidence type="ECO:0000256" key="3">
    <source>
        <dbReference type="ARBA" id="ARBA00006990"/>
    </source>
</evidence>
<sequence>MVEDTDRTRVPASLADQQSLGQQPPTLSSPDPSRPPVSSTHISQSSDSPLALTLSSSPSPPKSLPQYSRSTAVASASSSVIMALMAFSDNSPGRGVLIALLSAFGSAAFVLMVIALIYFLRFTNRGRILLDRLGRPGEFDDEQAFLREEAEALEIMDEMDRQEYWRARAFIEANPPDSIPTDISLSQFLAIQEKGVSAWEFEAELEIANCFVEARTEVEFYDTECSVQSNLPVPKQNEVYYWECKIFEKPETTLVAIGMTTKPYPMFRLPGYHKHSVAYLSDGSRRYNQPFNPTPYANLFRQGDVIGVGYRPRTGTIFFTRNGKKLDDVCHGLKSPNFFPTVGAKGPAKLHINFGQLGFVFIEANVKKWGLAPMTGSLAPPPPYGNEAGSILLESGRAGVREGESLMDARTFAQHHQAIASQNLPQLSTNAHPPSPGSTSGKRKSKKSHKHTQSQPRNLPPTSPGPVRSPTEISLAPINPSQPPPEYTSGGEEDSSDDTDSGFSDERRRLLGPSTSGHRVQTRTRSQSEAVIRRVSPPIPSYGEVMSSRNNGGEGPSAAH</sequence>
<reference evidence="19 20" key="1">
    <citation type="submission" date="2019-10" db="EMBL/GenBank/DDBJ databases">
        <authorList>
            <person name="Palmer J.M."/>
        </authorList>
    </citation>
    <scope>NUCLEOTIDE SEQUENCE [LARGE SCALE GENOMIC DNA]</scope>
    <source>
        <strain evidence="19 20">TWF730</strain>
    </source>
</reference>
<dbReference type="SMART" id="SM00449">
    <property type="entry name" value="SPRY"/>
    <property type="match status" value="1"/>
</dbReference>
<name>A0AAV9URX2_9PEZI</name>
<protein>
    <recommendedName>
        <fullName evidence="5">Protein SSH4</fullName>
    </recommendedName>
    <alternativeName>
        <fullName evidence="4">Protein ssh4</fullName>
    </alternativeName>
</protein>
<dbReference type="EMBL" id="JAVHNS010000008">
    <property type="protein sequence ID" value="KAK6346177.1"/>
    <property type="molecule type" value="Genomic_DNA"/>
</dbReference>
<evidence type="ECO:0000256" key="17">
    <source>
        <dbReference type="SAM" id="Phobius"/>
    </source>
</evidence>
<evidence type="ECO:0000256" key="8">
    <source>
        <dbReference type="ARBA" id="ARBA00022692"/>
    </source>
</evidence>
<evidence type="ECO:0000256" key="9">
    <source>
        <dbReference type="ARBA" id="ARBA00022753"/>
    </source>
</evidence>
<dbReference type="SUPFAM" id="SSF49899">
    <property type="entry name" value="Concanavalin A-like lectins/glucanases"/>
    <property type="match status" value="1"/>
</dbReference>
<dbReference type="InterPro" id="IPR035780">
    <property type="entry name" value="SPRY_Ssh4-like"/>
</dbReference>
<evidence type="ECO:0000256" key="11">
    <source>
        <dbReference type="ARBA" id="ARBA00022968"/>
    </source>
</evidence>
<comment type="similarity">
    <text evidence="3">Belongs to the SSH4 family.</text>
</comment>
<evidence type="ECO:0000256" key="14">
    <source>
        <dbReference type="ARBA" id="ARBA00023180"/>
    </source>
</evidence>
<keyword evidence="12 17" id="KW-1133">Transmembrane helix</keyword>
<dbReference type="AlphaFoldDB" id="A0AAV9URX2"/>
<gene>
    <name evidence="19" type="primary">SSH4</name>
    <name evidence="19" type="ORF">TWF730_010508</name>
</gene>
<dbReference type="InterPro" id="IPR003877">
    <property type="entry name" value="SPRY_dom"/>
</dbReference>
<feature type="compositionally biased region" description="Polar residues" evidence="16">
    <location>
        <begin position="420"/>
        <end position="432"/>
    </location>
</feature>
<feature type="transmembrane region" description="Helical" evidence="17">
    <location>
        <begin position="94"/>
        <end position="120"/>
    </location>
</feature>
<proteinExistence type="inferred from homology"/>
<dbReference type="Pfam" id="PF00622">
    <property type="entry name" value="SPRY"/>
    <property type="match status" value="1"/>
</dbReference>
<evidence type="ECO:0000256" key="16">
    <source>
        <dbReference type="SAM" id="MobiDB-lite"/>
    </source>
</evidence>
<keyword evidence="6" id="KW-0813">Transport</keyword>
<evidence type="ECO:0000256" key="2">
    <source>
        <dbReference type="ARBA" id="ARBA00004639"/>
    </source>
</evidence>
<keyword evidence="8 17" id="KW-0812">Transmembrane</keyword>
<comment type="function">
    <text evidence="15">Components of the endosome-vacuole trafficking pathway that regulates nutrient transport. May be involved in processes which determine whether plasma membrane proteins are degraded or routed to the plasma membrane.</text>
</comment>
<keyword evidence="14" id="KW-0325">Glycoprotein</keyword>
<dbReference type="PROSITE" id="PS50188">
    <property type="entry name" value="B302_SPRY"/>
    <property type="match status" value="1"/>
</dbReference>
<dbReference type="FunFam" id="2.60.120.920:FF:000065">
    <property type="entry name" value="Ear1p"/>
    <property type="match status" value="1"/>
</dbReference>
<evidence type="ECO:0000256" key="13">
    <source>
        <dbReference type="ARBA" id="ARBA00023136"/>
    </source>
</evidence>
<feature type="compositionally biased region" description="Polar residues" evidence="16">
    <location>
        <begin position="15"/>
        <end position="26"/>
    </location>
</feature>
<keyword evidence="7" id="KW-0926">Vacuole</keyword>